<evidence type="ECO:0000313" key="3">
    <source>
        <dbReference type="Proteomes" id="UP000001055"/>
    </source>
</evidence>
<dbReference type="SUPFAM" id="SSF53098">
    <property type="entry name" value="Ribonuclease H-like"/>
    <property type="match status" value="1"/>
</dbReference>
<dbReference type="InterPro" id="IPR040151">
    <property type="entry name" value="Gfd2/YDR514C-like"/>
</dbReference>
<reference evidence="3" key="1">
    <citation type="journal article" date="2007" name="Plant Cell">
        <title>Dothideomycete-plant interactions illuminated by genome sequencing and EST analysis of the wheat pathogen Stagonospora nodorum.</title>
        <authorList>
            <person name="Hane J.K."/>
            <person name="Lowe R.G."/>
            <person name="Solomon P.S."/>
            <person name="Tan K.C."/>
            <person name="Schoch C.L."/>
            <person name="Spatafora J.W."/>
            <person name="Crous P.W."/>
            <person name="Kodira C."/>
            <person name="Birren B.W."/>
            <person name="Galagan J.E."/>
            <person name="Torriani S.F."/>
            <person name="McDonald B.A."/>
            <person name="Oliver R.P."/>
        </authorList>
    </citation>
    <scope>NUCLEOTIDE SEQUENCE [LARGE SCALE GENOMIC DNA]</scope>
    <source>
        <strain evidence="3">SN15 / ATCC MYA-4574 / FGSC 10173</strain>
    </source>
</reference>
<dbReference type="Pfam" id="PF21762">
    <property type="entry name" value="DEDDh_C"/>
    <property type="match status" value="1"/>
</dbReference>
<evidence type="ECO:0000313" key="2">
    <source>
        <dbReference type="EMBL" id="EAT80230.1"/>
    </source>
</evidence>
<evidence type="ECO:0000259" key="1">
    <source>
        <dbReference type="Pfam" id="PF21762"/>
    </source>
</evidence>
<dbReference type="InterPro" id="IPR036397">
    <property type="entry name" value="RNaseH_sf"/>
</dbReference>
<dbReference type="AlphaFoldDB" id="Q0U747"/>
<sequence length="318" mass="35420">MVDFPKLADNMIVVCFGTESWVRDHDKLTEIGIATFDLRDMRTFKSPGMHGDSLLKQVYFYHARIEENAHVINIKYCPGDLDSNCFGQTRFANSSDATKMLESIFKWSFDAEYPELGFCPVIVMGHALSGDLAMLSRTLGVHAAVFDTVVSIIDTQQLCRETCSWTYHNLANLQKLVSEANFHYRDTHTACNDAAMTLICAVHMVLPSELKTNASGNSTDGGPRTRQDVVDEIEEASQYQDWSWGTASAAVDEPMFLATQIRPHAVPSASKAPNHRKAARGHATKNCIFSAMRGPEVEGEEDSVDRVTNRMSAMSFDY</sequence>
<dbReference type="PANTHER" id="PTHR28083">
    <property type="entry name" value="GOOD FOR FULL DBP5 ACTIVITY PROTEIN 2"/>
    <property type="match status" value="1"/>
</dbReference>
<dbReference type="InterPro" id="IPR012337">
    <property type="entry name" value="RNaseH-like_sf"/>
</dbReference>
<dbReference type="GO" id="GO:0003676">
    <property type="term" value="F:nucleic acid binding"/>
    <property type="evidence" value="ECO:0007669"/>
    <property type="project" value="InterPro"/>
</dbReference>
<name>Q0U747_PHANO</name>
<feature type="domain" description="Gfd2/YDR514C-like C-terminal" evidence="1">
    <location>
        <begin position="12"/>
        <end position="204"/>
    </location>
</feature>
<gene>
    <name evidence="2" type="ORF">SNOG_12417</name>
</gene>
<dbReference type="InParanoid" id="Q0U747"/>
<dbReference type="Proteomes" id="UP000001055">
    <property type="component" value="Unassembled WGS sequence"/>
</dbReference>
<dbReference type="PANTHER" id="PTHR28083:SF1">
    <property type="entry name" value="GOOD FOR FULL DBP5 ACTIVITY PROTEIN 2"/>
    <property type="match status" value="1"/>
</dbReference>
<dbReference type="OMA" id="SHRTECC"/>
<dbReference type="InterPro" id="IPR048519">
    <property type="entry name" value="Gfd2/YDR514C-like_C"/>
</dbReference>
<dbReference type="VEuPathDB" id="FungiDB:JI435_124170"/>
<accession>Q0U747</accession>
<dbReference type="KEGG" id="pno:SNOG_12417"/>
<proteinExistence type="predicted"/>
<organism evidence="2 3">
    <name type="scientific">Phaeosphaeria nodorum (strain SN15 / ATCC MYA-4574 / FGSC 10173)</name>
    <name type="common">Glume blotch fungus</name>
    <name type="synonym">Parastagonospora nodorum</name>
    <dbReference type="NCBI Taxonomy" id="321614"/>
    <lineage>
        <taxon>Eukaryota</taxon>
        <taxon>Fungi</taxon>
        <taxon>Dikarya</taxon>
        <taxon>Ascomycota</taxon>
        <taxon>Pezizomycotina</taxon>
        <taxon>Dothideomycetes</taxon>
        <taxon>Pleosporomycetidae</taxon>
        <taxon>Pleosporales</taxon>
        <taxon>Pleosporineae</taxon>
        <taxon>Phaeosphaeriaceae</taxon>
        <taxon>Parastagonospora</taxon>
    </lineage>
</organism>
<protein>
    <recommendedName>
        <fullName evidence="1">Gfd2/YDR514C-like C-terminal domain-containing protein</fullName>
    </recommendedName>
</protein>
<dbReference type="GeneID" id="5979549"/>
<dbReference type="RefSeq" id="XP_001802640.1">
    <property type="nucleotide sequence ID" value="XM_001802588.1"/>
</dbReference>
<dbReference type="Gene3D" id="3.30.420.10">
    <property type="entry name" value="Ribonuclease H-like superfamily/Ribonuclease H"/>
    <property type="match status" value="1"/>
</dbReference>
<dbReference type="EMBL" id="CH445346">
    <property type="protein sequence ID" value="EAT80230.1"/>
    <property type="molecule type" value="Genomic_DNA"/>
</dbReference>
<dbReference type="STRING" id="321614.Q0U747"/>